<dbReference type="InterPro" id="IPR019117">
    <property type="entry name" value="CRISPR-assoc_protein_Cmr3"/>
</dbReference>
<dbReference type="Proteomes" id="UP001576774">
    <property type="component" value="Unassembled WGS sequence"/>
</dbReference>
<protein>
    <submittedName>
        <fullName evidence="1">Type III-B CRISPR module-associated Cmr3 family protein</fullName>
    </submittedName>
</protein>
<evidence type="ECO:0000313" key="1">
    <source>
        <dbReference type="EMBL" id="MFB2875681.1"/>
    </source>
</evidence>
<evidence type="ECO:0000313" key="2">
    <source>
        <dbReference type="Proteomes" id="UP001576774"/>
    </source>
</evidence>
<gene>
    <name evidence="1" type="ORF">ACE1CC_02195</name>
</gene>
<sequence>MSLTFDYLIIIEPLGLLYGSAGRFLSPENLVGRSGTSFPPSAATVSGLFAANYAESETDSEKLKEKLKPLKIAGPFWAKNHDLQNFYLPTPFNFLVSNGKIKHQLTWHPETEEWQTETGNSPIGKFDKKGSWIPIKEWQQPQTVETDPWENLPHLHPRLESDQRKVFAESDRGSLFLENAVQLNPDTSLIYLSNLELPPGWYRFGGEGHIVNIKCIKTDSKTLELLNQPVGKKFAIITPAIWGSNRLSYREPMIYQNNNWSTAWQIETLLTERATPFRYRLGGTGKTKRLSRGRYAVPPGTVYLLKEPLTQPWHQWSETWFPTEGYSLKRWGSALALPLPP</sequence>
<proteinExistence type="predicted"/>
<dbReference type="Pfam" id="PF09700">
    <property type="entry name" value="Cas_Cmr3"/>
    <property type="match status" value="1"/>
</dbReference>
<dbReference type="EMBL" id="JBHFNQ010000017">
    <property type="protein sequence ID" value="MFB2875681.1"/>
    <property type="molecule type" value="Genomic_DNA"/>
</dbReference>
<organism evidence="1 2">
    <name type="scientific">Floridaenema aerugineum BLCC-F46</name>
    <dbReference type="NCBI Taxonomy" id="3153654"/>
    <lineage>
        <taxon>Bacteria</taxon>
        <taxon>Bacillati</taxon>
        <taxon>Cyanobacteriota</taxon>
        <taxon>Cyanophyceae</taxon>
        <taxon>Oscillatoriophycideae</taxon>
        <taxon>Aerosakkonematales</taxon>
        <taxon>Aerosakkonemataceae</taxon>
        <taxon>Floridanema</taxon>
        <taxon>Floridanema aerugineum</taxon>
    </lineage>
</organism>
<reference evidence="1 2" key="1">
    <citation type="submission" date="2024-09" db="EMBL/GenBank/DDBJ databases">
        <title>Floridaenema gen nov. (Aerosakkonemataceae, Aerosakkonematales ord. nov., Cyanobacteria) from benthic tropical and subtropical fresh waters, with the description of four new species.</title>
        <authorList>
            <person name="Moretto J.A."/>
            <person name="Berthold D.E."/>
            <person name="Lefler F.W."/>
            <person name="Huang I.-S."/>
            <person name="Laughinghouse H. IV."/>
        </authorList>
    </citation>
    <scope>NUCLEOTIDE SEQUENCE [LARGE SCALE GENOMIC DNA]</scope>
    <source>
        <strain evidence="1 2">BLCC-F46</strain>
    </source>
</reference>
<name>A0ABV4X022_9CYAN</name>
<keyword evidence="2" id="KW-1185">Reference proteome</keyword>
<dbReference type="RefSeq" id="WP_413268840.1">
    <property type="nucleotide sequence ID" value="NZ_JBHFNQ010000017.1"/>
</dbReference>
<accession>A0ABV4X022</accession>
<comment type="caution">
    <text evidence="1">The sequence shown here is derived from an EMBL/GenBank/DDBJ whole genome shotgun (WGS) entry which is preliminary data.</text>
</comment>